<keyword evidence="2" id="KW-1185">Reference proteome</keyword>
<proteinExistence type="predicted"/>
<protein>
    <submittedName>
        <fullName evidence="1">Uncharacterized protein</fullName>
    </submittedName>
</protein>
<evidence type="ECO:0000313" key="1">
    <source>
        <dbReference type="EMBL" id="KAH3847314.1"/>
    </source>
</evidence>
<organism evidence="1 2">
    <name type="scientific">Dreissena polymorpha</name>
    <name type="common">Zebra mussel</name>
    <name type="synonym">Mytilus polymorpha</name>
    <dbReference type="NCBI Taxonomy" id="45954"/>
    <lineage>
        <taxon>Eukaryota</taxon>
        <taxon>Metazoa</taxon>
        <taxon>Spiralia</taxon>
        <taxon>Lophotrochozoa</taxon>
        <taxon>Mollusca</taxon>
        <taxon>Bivalvia</taxon>
        <taxon>Autobranchia</taxon>
        <taxon>Heteroconchia</taxon>
        <taxon>Euheterodonta</taxon>
        <taxon>Imparidentia</taxon>
        <taxon>Neoheterodontei</taxon>
        <taxon>Myida</taxon>
        <taxon>Dreissenoidea</taxon>
        <taxon>Dreissenidae</taxon>
        <taxon>Dreissena</taxon>
    </lineage>
</organism>
<name>A0A9D4KX60_DREPO</name>
<dbReference type="Proteomes" id="UP000828390">
    <property type="component" value="Unassembled WGS sequence"/>
</dbReference>
<dbReference type="AlphaFoldDB" id="A0A9D4KX60"/>
<gene>
    <name evidence="1" type="ORF">DPMN_089634</name>
</gene>
<sequence length="54" mass="5770">MAEGGIGCTESETGCSNLYSRHSKVSHRLKGSPDTAACTVVTIGKVRDWTRSQT</sequence>
<comment type="caution">
    <text evidence="1">The sequence shown here is derived from an EMBL/GenBank/DDBJ whole genome shotgun (WGS) entry which is preliminary data.</text>
</comment>
<reference evidence="1" key="2">
    <citation type="submission" date="2020-11" db="EMBL/GenBank/DDBJ databases">
        <authorList>
            <person name="McCartney M.A."/>
            <person name="Auch B."/>
            <person name="Kono T."/>
            <person name="Mallez S."/>
            <person name="Becker A."/>
            <person name="Gohl D.M."/>
            <person name="Silverstein K.A.T."/>
            <person name="Koren S."/>
            <person name="Bechman K.B."/>
            <person name="Herman A."/>
            <person name="Abrahante J.E."/>
            <person name="Garbe J."/>
        </authorList>
    </citation>
    <scope>NUCLEOTIDE SEQUENCE</scope>
    <source>
        <strain evidence="1">Duluth1</strain>
        <tissue evidence="1">Whole animal</tissue>
    </source>
</reference>
<reference evidence="1" key="1">
    <citation type="journal article" date="2019" name="bioRxiv">
        <title>The Genome of the Zebra Mussel, Dreissena polymorpha: A Resource for Invasive Species Research.</title>
        <authorList>
            <person name="McCartney M.A."/>
            <person name="Auch B."/>
            <person name="Kono T."/>
            <person name="Mallez S."/>
            <person name="Zhang Y."/>
            <person name="Obille A."/>
            <person name="Becker A."/>
            <person name="Abrahante J.E."/>
            <person name="Garbe J."/>
            <person name="Badalamenti J.P."/>
            <person name="Herman A."/>
            <person name="Mangelson H."/>
            <person name="Liachko I."/>
            <person name="Sullivan S."/>
            <person name="Sone E.D."/>
            <person name="Koren S."/>
            <person name="Silverstein K.A.T."/>
            <person name="Beckman K.B."/>
            <person name="Gohl D.M."/>
        </authorList>
    </citation>
    <scope>NUCLEOTIDE SEQUENCE</scope>
    <source>
        <strain evidence="1">Duluth1</strain>
        <tissue evidence="1">Whole animal</tissue>
    </source>
</reference>
<dbReference type="EMBL" id="JAIWYP010000003">
    <property type="protein sequence ID" value="KAH3847314.1"/>
    <property type="molecule type" value="Genomic_DNA"/>
</dbReference>
<accession>A0A9D4KX60</accession>
<evidence type="ECO:0000313" key="2">
    <source>
        <dbReference type="Proteomes" id="UP000828390"/>
    </source>
</evidence>